<proteinExistence type="predicted"/>
<dbReference type="InterPro" id="IPR044862">
    <property type="entry name" value="Pro_4_hyd_alph_FE2OG_OXY"/>
</dbReference>
<dbReference type="GO" id="GO:0071456">
    <property type="term" value="P:cellular response to hypoxia"/>
    <property type="evidence" value="ECO:0007669"/>
    <property type="project" value="TreeGrafter"/>
</dbReference>
<dbReference type="GO" id="GO:0031543">
    <property type="term" value="F:peptidyl-proline dioxygenase activity"/>
    <property type="evidence" value="ECO:0007669"/>
    <property type="project" value="TreeGrafter"/>
</dbReference>
<dbReference type="STRING" id="288992.SAMN04488522_10742"/>
<evidence type="ECO:0000313" key="6">
    <source>
        <dbReference type="EMBL" id="SHG71443.1"/>
    </source>
</evidence>
<dbReference type="Proteomes" id="UP000184287">
    <property type="component" value="Unassembled WGS sequence"/>
</dbReference>
<dbReference type="GO" id="GO:0031418">
    <property type="term" value="F:L-ascorbic acid binding"/>
    <property type="evidence" value="ECO:0007669"/>
    <property type="project" value="UniProtKB-KW"/>
</dbReference>
<accession>A0A1M5M410</accession>
<dbReference type="GO" id="GO:0008198">
    <property type="term" value="F:ferrous iron binding"/>
    <property type="evidence" value="ECO:0007669"/>
    <property type="project" value="TreeGrafter"/>
</dbReference>
<dbReference type="PANTHER" id="PTHR12907:SF26">
    <property type="entry name" value="HIF PROLYL HYDROXYLASE, ISOFORM C"/>
    <property type="match status" value="1"/>
</dbReference>
<dbReference type="Gene3D" id="2.60.120.620">
    <property type="entry name" value="q2cbj1_9rhob like domain"/>
    <property type="match status" value="1"/>
</dbReference>
<dbReference type="RefSeq" id="WP_234994620.1">
    <property type="nucleotide sequence ID" value="NZ_FQUQ01000007.1"/>
</dbReference>
<evidence type="ECO:0000256" key="3">
    <source>
        <dbReference type="ARBA" id="ARBA00022964"/>
    </source>
</evidence>
<dbReference type="Pfam" id="PF13640">
    <property type="entry name" value="2OG-FeII_Oxy_3"/>
    <property type="match status" value="1"/>
</dbReference>
<organism evidence="6 7">
    <name type="scientific">Pedobacter caeni</name>
    <dbReference type="NCBI Taxonomy" id="288992"/>
    <lineage>
        <taxon>Bacteria</taxon>
        <taxon>Pseudomonadati</taxon>
        <taxon>Bacteroidota</taxon>
        <taxon>Sphingobacteriia</taxon>
        <taxon>Sphingobacteriales</taxon>
        <taxon>Sphingobacteriaceae</taxon>
        <taxon>Pedobacter</taxon>
    </lineage>
</organism>
<feature type="domain" description="Prolyl 4-hydroxylase alpha subunit" evidence="5">
    <location>
        <begin position="25"/>
        <end position="205"/>
    </location>
</feature>
<dbReference type="EMBL" id="FQUQ01000007">
    <property type="protein sequence ID" value="SHG71443.1"/>
    <property type="molecule type" value="Genomic_DNA"/>
</dbReference>
<evidence type="ECO:0000256" key="1">
    <source>
        <dbReference type="ARBA" id="ARBA00001961"/>
    </source>
</evidence>
<keyword evidence="4" id="KW-0560">Oxidoreductase</keyword>
<evidence type="ECO:0000256" key="4">
    <source>
        <dbReference type="ARBA" id="ARBA00023002"/>
    </source>
</evidence>
<name>A0A1M5M410_9SPHI</name>
<gene>
    <name evidence="6" type="ORF">SAMN04488522_10742</name>
</gene>
<dbReference type="SMART" id="SM00702">
    <property type="entry name" value="P4Hc"/>
    <property type="match status" value="1"/>
</dbReference>
<sequence>MMPEIVMIIPLEQIFNQLIDSFIENKVGIAEHFLNADLAAHLKGNLTQLYKENLLLSAGTGNDTLVVHDKLFRSDRIYWLDRKHNNQHENDFFDLMDRFVSHLNSTCYTGITGYEFHYTLYEKGSFYKKHLDQFRSNGSRQYSMIMYLNPDWKINDGGELCIHHLDTLQNISPLNGKSVFFKSSELAHEVLLTHKPRMSITGWLKVMP</sequence>
<comment type="cofactor">
    <cofactor evidence="1">
        <name>L-ascorbate</name>
        <dbReference type="ChEBI" id="CHEBI:38290"/>
    </cofactor>
</comment>
<dbReference type="InterPro" id="IPR006620">
    <property type="entry name" value="Pro_4_hyd_alph"/>
</dbReference>
<evidence type="ECO:0000313" key="7">
    <source>
        <dbReference type="Proteomes" id="UP000184287"/>
    </source>
</evidence>
<dbReference type="PANTHER" id="PTHR12907">
    <property type="entry name" value="EGL NINE HOMOLOG-RELATED"/>
    <property type="match status" value="1"/>
</dbReference>
<dbReference type="AlphaFoldDB" id="A0A1M5M410"/>
<keyword evidence="3" id="KW-0223">Dioxygenase</keyword>
<evidence type="ECO:0000259" key="5">
    <source>
        <dbReference type="SMART" id="SM00702"/>
    </source>
</evidence>
<dbReference type="InterPro" id="IPR051559">
    <property type="entry name" value="HIF_prolyl_hydroxylases"/>
</dbReference>
<keyword evidence="2" id="KW-0847">Vitamin C</keyword>
<keyword evidence="7" id="KW-1185">Reference proteome</keyword>
<protein>
    <submittedName>
        <fullName evidence="6">SM-20-related protein</fullName>
    </submittedName>
</protein>
<reference evidence="7" key="1">
    <citation type="submission" date="2016-11" db="EMBL/GenBank/DDBJ databases">
        <authorList>
            <person name="Varghese N."/>
            <person name="Submissions S."/>
        </authorList>
    </citation>
    <scope>NUCLEOTIDE SEQUENCE [LARGE SCALE GENOMIC DNA]</scope>
    <source>
        <strain evidence="7">DSM 16990</strain>
    </source>
</reference>
<evidence type="ECO:0000256" key="2">
    <source>
        <dbReference type="ARBA" id="ARBA00022896"/>
    </source>
</evidence>